<comment type="caution">
    <text evidence="2">The sequence shown here is derived from an EMBL/GenBank/DDBJ whole genome shotgun (WGS) entry which is preliminary data.</text>
</comment>
<dbReference type="RefSeq" id="WP_357786297.1">
    <property type="nucleotide sequence ID" value="NZ_JBFAKC010000010.1"/>
</dbReference>
<evidence type="ECO:0000256" key="1">
    <source>
        <dbReference type="SAM" id="Phobius"/>
    </source>
</evidence>
<gene>
    <name evidence="2" type="ORF">AB0I48_22860</name>
</gene>
<dbReference type="EMBL" id="JBFAKC010000010">
    <property type="protein sequence ID" value="MEV0710410.1"/>
    <property type="molecule type" value="Genomic_DNA"/>
</dbReference>
<evidence type="ECO:0008006" key="4">
    <source>
        <dbReference type="Google" id="ProtNLM"/>
    </source>
</evidence>
<feature type="transmembrane region" description="Helical" evidence="1">
    <location>
        <begin position="248"/>
        <end position="266"/>
    </location>
</feature>
<feature type="transmembrane region" description="Helical" evidence="1">
    <location>
        <begin position="193"/>
        <end position="210"/>
    </location>
</feature>
<dbReference type="Proteomes" id="UP001551695">
    <property type="component" value="Unassembled WGS sequence"/>
</dbReference>
<name>A0ABV3FYA3_9NOCA</name>
<accession>A0ABV3FYA3</accession>
<reference evidence="2 3" key="1">
    <citation type="submission" date="2024-06" db="EMBL/GenBank/DDBJ databases">
        <title>The Natural Products Discovery Center: Release of the First 8490 Sequenced Strains for Exploring Actinobacteria Biosynthetic Diversity.</title>
        <authorList>
            <person name="Kalkreuter E."/>
            <person name="Kautsar S.A."/>
            <person name="Yang D."/>
            <person name="Bader C.D."/>
            <person name="Teijaro C.N."/>
            <person name="Fluegel L."/>
            <person name="Davis C.M."/>
            <person name="Simpson J.R."/>
            <person name="Lauterbach L."/>
            <person name="Steele A.D."/>
            <person name="Gui C."/>
            <person name="Meng S."/>
            <person name="Li G."/>
            <person name="Viehrig K."/>
            <person name="Ye F."/>
            <person name="Su P."/>
            <person name="Kiefer A.F."/>
            <person name="Nichols A."/>
            <person name="Cepeda A.J."/>
            <person name="Yan W."/>
            <person name="Fan B."/>
            <person name="Jiang Y."/>
            <person name="Adhikari A."/>
            <person name="Zheng C.-J."/>
            <person name="Schuster L."/>
            <person name="Cowan T.M."/>
            <person name="Smanski M.J."/>
            <person name="Chevrette M.G."/>
            <person name="De Carvalho L.P.S."/>
            <person name="Shen B."/>
        </authorList>
    </citation>
    <scope>NUCLEOTIDE SEQUENCE [LARGE SCALE GENOMIC DNA]</scope>
    <source>
        <strain evidence="2 3">NPDC050403</strain>
    </source>
</reference>
<keyword evidence="1" id="KW-0472">Membrane</keyword>
<feature type="transmembrane region" description="Helical" evidence="1">
    <location>
        <begin position="222"/>
        <end position="242"/>
    </location>
</feature>
<sequence>MDMADEIRARRAAEAAQKDGAISQARNRWATTVRTIDVLAPDAARACADLAIPTSTFAGRSEAGWLLTVTDPAERFGNPSRMHIAVYPDGTWELLSVPADGNYSNVPGTLVKHLCVVGKESQGNLWLPDVDAARTAVASAVDSLQGLWELGSFDKPVPERPQAKWIRNRAIARAAGLGLLAVGPIFFGLTLTVLGLIGAAAGLFFIDLKLAVHGRRENYREFVGMGFIVGAIIGAVVFSGMFLSSLDMFFFLVIGSGVLGYLVQTLRRYQRTPRRQTYT</sequence>
<organism evidence="2 3">
    <name type="scientific">Nocardia aurea</name>
    <dbReference type="NCBI Taxonomy" id="2144174"/>
    <lineage>
        <taxon>Bacteria</taxon>
        <taxon>Bacillati</taxon>
        <taxon>Actinomycetota</taxon>
        <taxon>Actinomycetes</taxon>
        <taxon>Mycobacteriales</taxon>
        <taxon>Nocardiaceae</taxon>
        <taxon>Nocardia</taxon>
    </lineage>
</organism>
<evidence type="ECO:0000313" key="2">
    <source>
        <dbReference type="EMBL" id="MEV0710410.1"/>
    </source>
</evidence>
<protein>
    <recommendedName>
        <fullName evidence="4">DUF308 domain-containing protein</fullName>
    </recommendedName>
</protein>
<proteinExistence type="predicted"/>
<keyword evidence="1" id="KW-0812">Transmembrane</keyword>
<keyword evidence="1" id="KW-1133">Transmembrane helix</keyword>
<evidence type="ECO:0000313" key="3">
    <source>
        <dbReference type="Proteomes" id="UP001551695"/>
    </source>
</evidence>
<keyword evidence="3" id="KW-1185">Reference proteome</keyword>